<evidence type="ECO:0000256" key="2">
    <source>
        <dbReference type="ARBA" id="ARBA00022490"/>
    </source>
</evidence>
<dbReference type="PANTHER" id="PTHR44281:SF2">
    <property type="entry name" value="SPINDLE ASSEMBLY ABNORMAL PROTEIN 6 HOMOLOG"/>
    <property type="match status" value="1"/>
</dbReference>
<feature type="domain" description="Spindle assembly abnormal protein 6 N-terminal" evidence="8">
    <location>
        <begin position="40"/>
        <end position="162"/>
    </location>
</feature>
<dbReference type="Gramene" id="EFJ36631">
    <property type="protein sequence ID" value="EFJ36631"/>
    <property type="gene ID" value="SELMODRAFT_449715"/>
</dbReference>
<organism evidence="10">
    <name type="scientific">Selaginella moellendorffii</name>
    <name type="common">Spikemoss</name>
    <dbReference type="NCBI Taxonomy" id="88036"/>
    <lineage>
        <taxon>Eukaryota</taxon>
        <taxon>Viridiplantae</taxon>
        <taxon>Streptophyta</taxon>
        <taxon>Embryophyta</taxon>
        <taxon>Tracheophyta</taxon>
        <taxon>Lycopodiopsida</taxon>
        <taxon>Selaginellales</taxon>
        <taxon>Selaginellaceae</taxon>
        <taxon>Selaginella</taxon>
    </lineage>
</organism>
<evidence type="ECO:0000256" key="5">
    <source>
        <dbReference type="ARBA" id="ARBA00023306"/>
    </source>
</evidence>
<dbReference type="PANTHER" id="PTHR44281">
    <property type="entry name" value="SPINDLE ASSEMBLY ABNORMAL PROTEIN 6 HOMOLOG"/>
    <property type="match status" value="1"/>
</dbReference>
<dbReference type="InterPro" id="IPR032396">
    <property type="entry name" value="SAS-6_N"/>
</dbReference>
<dbReference type="Gene3D" id="2.170.210.20">
    <property type="entry name" value="Spindle assembly abnormal protein 6, N-terminal domain"/>
    <property type="match status" value="1"/>
</dbReference>
<name>D8QTD9_SELML</name>
<dbReference type="EMBL" id="GL377566">
    <property type="protein sequence ID" value="EFJ36631.1"/>
    <property type="molecule type" value="Genomic_DNA"/>
</dbReference>
<dbReference type="Proteomes" id="UP000001514">
    <property type="component" value="Unassembled WGS sequence"/>
</dbReference>
<dbReference type="AlphaFoldDB" id="D8QTD9"/>
<feature type="coiled-coil region" evidence="6">
    <location>
        <begin position="287"/>
        <end position="335"/>
    </location>
</feature>
<protein>
    <submittedName>
        <fullName evidence="9">Spindle assembly protein</fullName>
    </submittedName>
</protein>
<keyword evidence="3 6" id="KW-0175">Coiled coil</keyword>
<dbReference type="KEGG" id="smo:SELMODRAFT_449715"/>
<feature type="compositionally biased region" description="Basic and acidic residues" evidence="7">
    <location>
        <begin position="1"/>
        <end position="17"/>
    </location>
</feature>
<evidence type="ECO:0000259" key="8">
    <source>
        <dbReference type="Pfam" id="PF16531"/>
    </source>
</evidence>
<keyword evidence="4" id="KW-0206">Cytoskeleton</keyword>
<comment type="subcellular location">
    <subcellularLocation>
        <location evidence="1">Cytoplasm</location>
        <location evidence="1">Cytoskeleton</location>
        <location evidence="1">Microtubule organizing center</location>
        <location evidence="1">Centrosome</location>
    </subcellularLocation>
</comment>
<evidence type="ECO:0000256" key="1">
    <source>
        <dbReference type="ARBA" id="ARBA00004300"/>
    </source>
</evidence>
<dbReference type="eggNOG" id="ENOG502QQ4W">
    <property type="taxonomic scope" value="Eukaryota"/>
</dbReference>
<gene>
    <name evidence="9" type="primary">SPS2-1</name>
    <name evidence="9" type="ORF">SELMODRAFT_449715</name>
</gene>
<dbReference type="Pfam" id="PF16531">
    <property type="entry name" value="SAS-6_N"/>
    <property type="match status" value="1"/>
</dbReference>
<feature type="non-terminal residue" evidence="9">
    <location>
        <position position="453"/>
    </location>
</feature>
<dbReference type="HOGENOM" id="CLU_018291_0_0_1"/>
<evidence type="ECO:0000313" key="10">
    <source>
        <dbReference type="Proteomes" id="UP000001514"/>
    </source>
</evidence>
<evidence type="ECO:0000256" key="7">
    <source>
        <dbReference type="SAM" id="MobiDB-lite"/>
    </source>
</evidence>
<feature type="coiled-coil region" evidence="6">
    <location>
        <begin position="188"/>
        <end position="241"/>
    </location>
</feature>
<keyword evidence="10" id="KW-1185">Reference proteome</keyword>
<keyword evidence="5" id="KW-0131">Cell cycle</keyword>
<dbReference type="InterPro" id="IPR038558">
    <property type="entry name" value="SAS-6_N_sf"/>
</dbReference>
<feature type="region of interest" description="Disordered" evidence="7">
    <location>
        <begin position="1"/>
        <end position="26"/>
    </location>
</feature>
<dbReference type="InParanoid" id="D8QTD9"/>
<evidence type="ECO:0000256" key="3">
    <source>
        <dbReference type="ARBA" id="ARBA00023054"/>
    </source>
</evidence>
<evidence type="ECO:0000256" key="6">
    <source>
        <dbReference type="SAM" id="Coils"/>
    </source>
</evidence>
<evidence type="ECO:0000313" key="9">
    <source>
        <dbReference type="EMBL" id="EFJ36631.1"/>
    </source>
</evidence>
<dbReference type="STRING" id="88036.D8QTD9"/>
<dbReference type="CDD" id="cd10142">
    <property type="entry name" value="HD_SAS6_N"/>
    <property type="match status" value="1"/>
</dbReference>
<accession>D8QTD9</accession>
<sequence length="453" mass="51939">MGEGKNGEPFRLVREGDPSDDQELQRSTGAAYIPDSRGTQQASTQQQGKNVAILFSHWNADARMRAFQVLQVQISDELDPFFLYSLELDDEDFKSLKVDQCILVDFSVFPHKFIELLEHCLDAKSEDHGRFLAVLNVRTGDSTLNVVETNQFKHVNHISLCFRQGNDATVKSYLAARLGDYKVNLDLHQKLQKTLESLENSIKEADKLKEYLFARSVRKCMQECLAMKEKLERDRADMECRLRLRADAQESHVSQLDKQVSIECLIQTGMQECSSLRKKNVGYDNKLQDYSKQINQHLIRLASLEQEVAALEMALRDAQAAHERLEEKASASIAEANRYSQAVERLQLQGELRASKAKVKLKAQVTSQQETLLQERQVTIEKNTADSNFMRQEIASLKSDNDCLRKKVTVLDSRDESKEKLEEMQEMAKSNQQMIQYVRWLNQQLTDSQLAKL</sequence>
<evidence type="ECO:0000256" key="4">
    <source>
        <dbReference type="ARBA" id="ARBA00023212"/>
    </source>
</evidence>
<keyword evidence="2" id="KW-0963">Cytoplasm</keyword>
<reference evidence="9 10" key="1">
    <citation type="journal article" date="2011" name="Science">
        <title>The Selaginella genome identifies genetic changes associated with the evolution of vascular plants.</title>
        <authorList>
            <person name="Banks J.A."/>
            <person name="Nishiyama T."/>
            <person name="Hasebe M."/>
            <person name="Bowman J.L."/>
            <person name="Gribskov M."/>
            <person name="dePamphilis C."/>
            <person name="Albert V.A."/>
            <person name="Aono N."/>
            <person name="Aoyama T."/>
            <person name="Ambrose B.A."/>
            <person name="Ashton N.W."/>
            <person name="Axtell M.J."/>
            <person name="Barker E."/>
            <person name="Barker M.S."/>
            <person name="Bennetzen J.L."/>
            <person name="Bonawitz N.D."/>
            <person name="Chapple C."/>
            <person name="Cheng C."/>
            <person name="Correa L.G."/>
            <person name="Dacre M."/>
            <person name="DeBarry J."/>
            <person name="Dreyer I."/>
            <person name="Elias M."/>
            <person name="Engstrom E.M."/>
            <person name="Estelle M."/>
            <person name="Feng L."/>
            <person name="Finet C."/>
            <person name="Floyd S.K."/>
            <person name="Frommer W.B."/>
            <person name="Fujita T."/>
            <person name="Gramzow L."/>
            <person name="Gutensohn M."/>
            <person name="Harholt J."/>
            <person name="Hattori M."/>
            <person name="Heyl A."/>
            <person name="Hirai T."/>
            <person name="Hiwatashi Y."/>
            <person name="Ishikawa M."/>
            <person name="Iwata M."/>
            <person name="Karol K.G."/>
            <person name="Koehler B."/>
            <person name="Kolukisaoglu U."/>
            <person name="Kubo M."/>
            <person name="Kurata T."/>
            <person name="Lalonde S."/>
            <person name="Li K."/>
            <person name="Li Y."/>
            <person name="Litt A."/>
            <person name="Lyons E."/>
            <person name="Manning G."/>
            <person name="Maruyama T."/>
            <person name="Michael T.P."/>
            <person name="Mikami K."/>
            <person name="Miyazaki S."/>
            <person name="Morinaga S."/>
            <person name="Murata T."/>
            <person name="Mueller-Roeber B."/>
            <person name="Nelson D.R."/>
            <person name="Obara M."/>
            <person name="Oguri Y."/>
            <person name="Olmstead R.G."/>
            <person name="Onodera N."/>
            <person name="Petersen B.L."/>
            <person name="Pils B."/>
            <person name="Prigge M."/>
            <person name="Rensing S.A."/>
            <person name="Riano-Pachon D.M."/>
            <person name="Roberts A.W."/>
            <person name="Sato Y."/>
            <person name="Scheller H.V."/>
            <person name="Schulz B."/>
            <person name="Schulz C."/>
            <person name="Shakirov E.V."/>
            <person name="Shibagaki N."/>
            <person name="Shinohara N."/>
            <person name="Shippen D.E."/>
            <person name="Soerensen I."/>
            <person name="Sotooka R."/>
            <person name="Sugimoto N."/>
            <person name="Sugita M."/>
            <person name="Sumikawa N."/>
            <person name="Tanurdzic M."/>
            <person name="Theissen G."/>
            <person name="Ulvskov P."/>
            <person name="Wakazuki S."/>
            <person name="Weng J.K."/>
            <person name="Willats W.W."/>
            <person name="Wipf D."/>
            <person name="Wolf P.G."/>
            <person name="Yang L."/>
            <person name="Zimmer A.D."/>
            <person name="Zhu Q."/>
            <person name="Mitros T."/>
            <person name="Hellsten U."/>
            <person name="Loque D."/>
            <person name="Otillar R."/>
            <person name="Salamov A."/>
            <person name="Schmutz J."/>
            <person name="Shapiro H."/>
            <person name="Lindquist E."/>
            <person name="Lucas S."/>
            <person name="Rokhsar D."/>
            <person name="Grigoriev I.V."/>
        </authorList>
    </citation>
    <scope>NUCLEOTIDE SEQUENCE [LARGE SCALE GENOMIC DNA]</scope>
</reference>
<proteinExistence type="predicted"/>